<reference evidence="1" key="1">
    <citation type="submission" date="2023-10" db="EMBL/GenBank/DDBJ databases">
        <authorList>
            <person name="Chen Y."/>
            <person name="Shah S."/>
            <person name="Dougan E. K."/>
            <person name="Thang M."/>
            <person name="Chan C."/>
        </authorList>
    </citation>
    <scope>NUCLEOTIDE SEQUENCE [LARGE SCALE GENOMIC DNA]</scope>
</reference>
<dbReference type="EMBL" id="CAUYUJ010002357">
    <property type="protein sequence ID" value="CAK0800417.1"/>
    <property type="molecule type" value="Genomic_DNA"/>
</dbReference>
<feature type="non-terminal residue" evidence="1">
    <location>
        <position position="1"/>
    </location>
</feature>
<sequence length="108" mass="12387">ALLANHDVPAVVAAYPESIGMQKMDDLAVHLDARSEDQARCYSNVTMLYMFSLRTFERCSDSMFGRLCREANKWTMTFCQVDKIRDLKQSQAASRSKRTRFAENLVLD</sequence>
<feature type="non-terminal residue" evidence="1">
    <location>
        <position position="108"/>
    </location>
</feature>
<accession>A0ABN9Q3W8</accession>
<organism evidence="1 2">
    <name type="scientific">Prorocentrum cordatum</name>
    <dbReference type="NCBI Taxonomy" id="2364126"/>
    <lineage>
        <taxon>Eukaryota</taxon>
        <taxon>Sar</taxon>
        <taxon>Alveolata</taxon>
        <taxon>Dinophyceae</taxon>
        <taxon>Prorocentrales</taxon>
        <taxon>Prorocentraceae</taxon>
        <taxon>Prorocentrum</taxon>
    </lineage>
</organism>
<keyword evidence="2" id="KW-1185">Reference proteome</keyword>
<evidence type="ECO:0000313" key="2">
    <source>
        <dbReference type="Proteomes" id="UP001189429"/>
    </source>
</evidence>
<proteinExistence type="predicted"/>
<comment type="caution">
    <text evidence="1">The sequence shown here is derived from an EMBL/GenBank/DDBJ whole genome shotgun (WGS) entry which is preliminary data.</text>
</comment>
<protein>
    <submittedName>
        <fullName evidence="1">Uncharacterized protein</fullName>
    </submittedName>
</protein>
<name>A0ABN9Q3W8_9DINO</name>
<dbReference type="Proteomes" id="UP001189429">
    <property type="component" value="Unassembled WGS sequence"/>
</dbReference>
<evidence type="ECO:0000313" key="1">
    <source>
        <dbReference type="EMBL" id="CAK0800417.1"/>
    </source>
</evidence>
<gene>
    <name evidence="1" type="ORF">PCOR1329_LOCUS8575</name>
</gene>